<evidence type="ECO:0000256" key="5">
    <source>
        <dbReference type="RuleBase" id="RU000477"/>
    </source>
</evidence>
<dbReference type="OrthoDB" id="1214271at2759"/>
<dbReference type="PRINTS" id="PR00783">
    <property type="entry name" value="MINTRINSICP"/>
</dbReference>
<feature type="transmembrane region" description="Helical" evidence="6">
    <location>
        <begin position="193"/>
        <end position="211"/>
    </location>
</feature>
<feature type="transmembrane region" description="Helical" evidence="6">
    <location>
        <begin position="102"/>
        <end position="123"/>
    </location>
</feature>
<feature type="transmembrane region" description="Helical" evidence="6">
    <location>
        <begin position="169"/>
        <end position="187"/>
    </location>
</feature>
<dbReference type="PANTHER" id="PTHR45724">
    <property type="entry name" value="AQUAPORIN NIP2-1"/>
    <property type="match status" value="1"/>
</dbReference>
<dbReference type="InterPro" id="IPR023271">
    <property type="entry name" value="Aquaporin-like"/>
</dbReference>
<dbReference type="PANTHER" id="PTHR45724:SF6">
    <property type="entry name" value="AQUAPORIN NIP-TYPE"/>
    <property type="match status" value="1"/>
</dbReference>
<evidence type="ECO:0000313" key="7">
    <source>
        <dbReference type="EMBL" id="KAG5621231.1"/>
    </source>
</evidence>
<dbReference type="GO" id="GO:0015267">
    <property type="term" value="F:channel activity"/>
    <property type="evidence" value="ECO:0007669"/>
    <property type="project" value="InterPro"/>
</dbReference>
<dbReference type="InterPro" id="IPR000425">
    <property type="entry name" value="MIP"/>
</dbReference>
<dbReference type="EMBL" id="JACXVP010000002">
    <property type="protein sequence ID" value="KAG5621231.1"/>
    <property type="molecule type" value="Genomic_DNA"/>
</dbReference>
<comment type="similarity">
    <text evidence="5">Belongs to the MIP/aquaporin (TC 1.A.8) family.</text>
</comment>
<evidence type="ECO:0000256" key="4">
    <source>
        <dbReference type="ARBA" id="ARBA00023136"/>
    </source>
</evidence>
<keyword evidence="3 6" id="KW-1133">Transmembrane helix</keyword>
<reference evidence="7 8" key="1">
    <citation type="submission" date="2020-09" db="EMBL/GenBank/DDBJ databases">
        <title>De no assembly of potato wild relative species, Solanum commersonii.</title>
        <authorList>
            <person name="Cho K."/>
        </authorList>
    </citation>
    <scope>NUCLEOTIDE SEQUENCE [LARGE SCALE GENOMIC DNA]</scope>
    <source>
        <strain evidence="7">LZ3.2</strain>
        <tissue evidence="7">Leaf</tissue>
    </source>
</reference>
<protein>
    <submittedName>
        <fullName evidence="7">Uncharacterized protein</fullName>
    </submittedName>
</protein>
<dbReference type="Gene3D" id="1.20.1080.10">
    <property type="entry name" value="Glycerol uptake facilitator protein"/>
    <property type="match status" value="2"/>
</dbReference>
<dbReference type="InterPro" id="IPR034294">
    <property type="entry name" value="Aquaporin_transptr"/>
</dbReference>
<evidence type="ECO:0000256" key="1">
    <source>
        <dbReference type="ARBA" id="ARBA00004141"/>
    </source>
</evidence>
<accession>A0A9J6ABC9</accession>
<dbReference type="Pfam" id="PF00230">
    <property type="entry name" value="MIP"/>
    <property type="match status" value="2"/>
</dbReference>
<evidence type="ECO:0000256" key="2">
    <source>
        <dbReference type="ARBA" id="ARBA00022692"/>
    </source>
</evidence>
<gene>
    <name evidence="7" type="ORF">H5410_006449</name>
</gene>
<keyword evidence="8" id="KW-1185">Reference proteome</keyword>
<proteinExistence type="inferred from homology"/>
<keyword evidence="4 6" id="KW-0472">Membrane</keyword>
<feature type="transmembrane region" description="Helical" evidence="6">
    <location>
        <begin position="27"/>
        <end position="48"/>
    </location>
</feature>
<dbReference type="SUPFAM" id="SSF81338">
    <property type="entry name" value="Aquaporin-like"/>
    <property type="match status" value="2"/>
</dbReference>
<comment type="caution">
    <text evidence="7">The sequence shown here is derived from an EMBL/GenBank/DDBJ whole genome shotgun (WGS) entry which is preliminary data.</text>
</comment>
<sequence>MEAANIFGPQSHTNIGLRSNAGLAQKLFAEAIGAYVIIFAWCGSVAMYKLQDDESITFGGINMTWGAVVMVMVYSMAQVSGAHFNPAVTLIFTVFRRSPWKLAPVYIIAQLIGSILAGVTLALLLDAPFYIIAQLTGSILASGTLTLLLDVTSKSCFGTIPIGSNAQSLAIEIIISFLLMLLFAEFIGHLGGLAIGMTIILNVFVAGPISGASMNPARSIGPAIVKQVYKGLWVYIVGPLIGTVAGAFVYNLIRSTDKTHFFN</sequence>
<keyword evidence="5" id="KW-0813">Transport</keyword>
<dbReference type="Proteomes" id="UP000824120">
    <property type="component" value="Chromosome 2"/>
</dbReference>
<evidence type="ECO:0000313" key="8">
    <source>
        <dbReference type="Proteomes" id="UP000824120"/>
    </source>
</evidence>
<dbReference type="AlphaFoldDB" id="A0A9J6ABC9"/>
<keyword evidence="2 5" id="KW-0812">Transmembrane</keyword>
<feature type="transmembrane region" description="Helical" evidence="6">
    <location>
        <begin position="232"/>
        <end position="253"/>
    </location>
</feature>
<comment type="subcellular location">
    <subcellularLocation>
        <location evidence="1">Membrane</location>
        <topology evidence="1">Multi-pass membrane protein</topology>
    </subcellularLocation>
</comment>
<dbReference type="GO" id="GO:0016020">
    <property type="term" value="C:membrane"/>
    <property type="evidence" value="ECO:0007669"/>
    <property type="project" value="UniProtKB-SubCell"/>
</dbReference>
<name>A0A9J6ABC9_SOLCO</name>
<feature type="transmembrane region" description="Helical" evidence="6">
    <location>
        <begin position="129"/>
        <end position="149"/>
    </location>
</feature>
<evidence type="ECO:0000256" key="3">
    <source>
        <dbReference type="ARBA" id="ARBA00022989"/>
    </source>
</evidence>
<evidence type="ECO:0000256" key="6">
    <source>
        <dbReference type="SAM" id="Phobius"/>
    </source>
</evidence>
<organism evidence="7 8">
    <name type="scientific">Solanum commersonii</name>
    <name type="common">Commerson's wild potato</name>
    <name type="synonym">Commerson's nightshade</name>
    <dbReference type="NCBI Taxonomy" id="4109"/>
    <lineage>
        <taxon>Eukaryota</taxon>
        <taxon>Viridiplantae</taxon>
        <taxon>Streptophyta</taxon>
        <taxon>Embryophyta</taxon>
        <taxon>Tracheophyta</taxon>
        <taxon>Spermatophyta</taxon>
        <taxon>Magnoliopsida</taxon>
        <taxon>eudicotyledons</taxon>
        <taxon>Gunneridae</taxon>
        <taxon>Pentapetalae</taxon>
        <taxon>asterids</taxon>
        <taxon>lamiids</taxon>
        <taxon>Solanales</taxon>
        <taxon>Solanaceae</taxon>
        <taxon>Solanoideae</taxon>
        <taxon>Solaneae</taxon>
        <taxon>Solanum</taxon>
    </lineage>
</organism>